<sequence length="354" mass="40019">MGGDSRSDLELWRAARSGDDAAWAALARRWADLLWGCCRKVFDEAECAREFPALVRRLGAERAAMLSDWDGRSGFSTFLGLKAADGLAERITTLLAEDSRRGWTAFERFFADDLGRMVRRRLEGEDAEDILQELRLRLMADGGSPVRRYDGRGSFTGYVRRVAHNLMEDILRARDGRRREPDAIRKLGELERRTYHLVHIQGYRADQLPDLLSLPAAEAMAALDRAEAALGPRLVQPAPRMVPLTLVDGDGREWERPLPHWAPSPEEALSTAQEREELERACTALAAAMARLPALARQYLRLRFLEVPPLAPRHIAGRLGLPVDELYRRRKSWEALLLDELRAEGVEKFPLPPV</sequence>
<dbReference type="GO" id="GO:0016987">
    <property type="term" value="F:sigma factor activity"/>
    <property type="evidence" value="ECO:0007669"/>
    <property type="project" value="UniProtKB-KW"/>
</dbReference>
<dbReference type="InterPro" id="IPR007627">
    <property type="entry name" value="RNA_pol_sigma70_r2"/>
</dbReference>
<evidence type="ECO:0000256" key="2">
    <source>
        <dbReference type="ARBA" id="ARBA00023082"/>
    </source>
</evidence>
<evidence type="ECO:0000313" key="6">
    <source>
        <dbReference type="EMBL" id="BAE50294.1"/>
    </source>
</evidence>
<feature type="domain" description="RNA polymerase sigma-70 region 2" evidence="5">
    <location>
        <begin position="116"/>
        <end position="175"/>
    </location>
</feature>
<dbReference type="KEGG" id="mag:amb1490"/>
<dbReference type="EMBL" id="AP007255">
    <property type="protein sequence ID" value="BAE50294.1"/>
    <property type="molecule type" value="Genomic_DNA"/>
</dbReference>
<dbReference type="PANTHER" id="PTHR43133:SF8">
    <property type="entry name" value="RNA POLYMERASE SIGMA FACTOR HI_1459-RELATED"/>
    <property type="match status" value="1"/>
</dbReference>
<dbReference type="InterPro" id="IPR014284">
    <property type="entry name" value="RNA_pol_sigma-70_dom"/>
</dbReference>
<dbReference type="Gene3D" id="1.10.1740.10">
    <property type="match status" value="2"/>
</dbReference>
<accession>Q2W781</accession>
<proteinExistence type="predicted"/>
<dbReference type="InterPro" id="IPR039425">
    <property type="entry name" value="RNA_pol_sigma-70-like"/>
</dbReference>
<dbReference type="Proteomes" id="UP000007058">
    <property type="component" value="Chromosome"/>
</dbReference>
<dbReference type="AlphaFoldDB" id="Q2W781"/>
<evidence type="ECO:0000313" key="7">
    <source>
        <dbReference type="Proteomes" id="UP000007058"/>
    </source>
</evidence>
<dbReference type="NCBIfam" id="TIGR02937">
    <property type="entry name" value="sigma70-ECF"/>
    <property type="match status" value="1"/>
</dbReference>
<dbReference type="GO" id="GO:0003677">
    <property type="term" value="F:DNA binding"/>
    <property type="evidence" value="ECO:0007669"/>
    <property type="project" value="UniProtKB-KW"/>
</dbReference>
<evidence type="ECO:0000256" key="1">
    <source>
        <dbReference type="ARBA" id="ARBA00023015"/>
    </source>
</evidence>
<keyword evidence="7" id="KW-1185">Reference proteome</keyword>
<organism evidence="6 7">
    <name type="scientific">Paramagnetospirillum magneticum (strain ATCC 700264 / AMB-1)</name>
    <name type="common">Magnetospirillum magneticum</name>
    <dbReference type="NCBI Taxonomy" id="342108"/>
    <lineage>
        <taxon>Bacteria</taxon>
        <taxon>Pseudomonadati</taxon>
        <taxon>Pseudomonadota</taxon>
        <taxon>Alphaproteobacteria</taxon>
        <taxon>Rhodospirillales</taxon>
        <taxon>Magnetospirillaceae</taxon>
        <taxon>Paramagnetospirillum</taxon>
    </lineage>
</organism>
<keyword evidence="1" id="KW-0805">Transcription regulation</keyword>
<reference evidence="6 7" key="1">
    <citation type="journal article" date="2005" name="DNA Res.">
        <title>Complete genome sequence of the facultative anaerobic magnetotactic bacterium Magnetospirillum sp. strain AMB-1.</title>
        <authorList>
            <person name="Matsunaga T."/>
            <person name="Okamura Y."/>
            <person name="Fukuda Y."/>
            <person name="Wahyudi A.T."/>
            <person name="Murase Y."/>
            <person name="Takeyama H."/>
        </authorList>
    </citation>
    <scope>NUCLEOTIDE SEQUENCE [LARGE SCALE GENOMIC DNA]</scope>
    <source>
        <strain evidence="7">ATCC 700264 / AMB-1</strain>
    </source>
</reference>
<keyword evidence="3" id="KW-0238">DNA-binding</keyword>
<name>Q2W781_PARM1</name>
<keyword evidence="4" id="KW-0804">Transcription</keyword>
<evidence type="ECO:0000256" key="4">
    <source>
        <dbReference type="ARBA" id="ARBA00023163"/>
    </source>
</evidence>
<dbReference type="Pfam" id="PF04542">
    <property type="entry name" value="Sigma70_r2"/>
    <property type="match status" value="1"/>
</dbReference>
<dbReference type="STRING" id="342108.amb1490"/>
<gene>
    <name evidence="6" type="ordered locus">amb1490</name>
</gene>
<dbReference type="RefSeq" id="WP_011383900.1">
    <property type="nucleotide sequence ID" value="NC_007626.1"/>
</dbReference>
<dbReference type="PANTHER" id="PTHR43133">
    <property type="entry name" value="RNA POLYMERASE ECF-TYPE SIGMA FACTO"/>
    <property type="match status" value="1"/>
</dbReference>
<dbReference type="InterPro" id="IPR013325">
    <property type="entry name" value="RNA_pol_sigma_r2"/>
</dbReference>
<dbReference type="HOGENOM" id="CLU_762467_0_0_5"/>
<protein>
    <recommendedName>
        <fullName evidence="5">RNA polymerase sigma-70 region 2 domain-containing protein</fullName>
    </recommendedName>
</protein>
<keyword evidence="2" id="KW-0731">Sigma factor</keyword>
<dbReference type="SUPFAM" id="SSF88946">
    <property type="entry name" value="Sigma2 domain of RNA polymerase sigma factors"/>
    <property type="match status" value="1"/>
</dbReference>
<dbReference type="OrthoDB" id="7329204at2"/>
<evidence type="ECO:0000256" key="3">
    <source>
        <dbReference type="ARBA" id="ARBA00023125"/>
    </source>
</evidence>
<dbReference type="GO" id="GO:0006352">
    <property type="term" value="P:DNA-templated transcription initiation"/>
    <property type="evidence" value="ECO:0007669"/>
    <property type="project" value="InterPro"/>
</dbReference>
<evidence type="ECO:0000259" key="5">
    <source>
        <dbReference type="Pfam" id="PF04542"/>
    </source>
</evidence>